<dbReference type="OrthoDB" id="333024at2759"/>
<dbReference type="OMA" id="QRHENIR"/>
<organism evidence="6">
    <name type="scientific">Aureococcus anophagefferens</name>
    <name type="common">Harmful bloom alga</name>
    <dbReference type="NCBI Taxonomy" id="44056"/>
    <lineage>
        <taxon>Eukaryota</taxon>
        <taxon>Sar</taxon>
        <taxon>Stramenopiles</taxon>
        <taxon>Ochrophyta</taxon>
        <taxon>Pelagophyceae</taxon>
        <taxon>Pelagomonadales</taxon>
        <taxon>Pelagomonadaceae</taxon>
        <taxon>Aureococcus</taxon>
    </lineage>
</organism>
<keyword evidence="6" id="KW-1185">Reference proteome</keyword>
<feature type="non-terminal residue" evidence="5">
    <location>
        <position position="401"/>
    </location>
</feature>
<proteinExistence type="predicted"/>
<evidence type="ECO:0000259" key="3">
    <source>
        <dbReference type="Pfam" id="PF01170"/>
    </source>
</evidence>
<dbReference type="GO" id="GO:0008168">
    <property type="term" value="F:methyltransferase activity"/>
    <property type="evidence" value="ECO:0007669"/>
    <property type="project" value="UniProtKB-KW"/>
</dbReference>
<dbReference type="eggNOG" id="KOG2671">
    <property type="taxonomic scope" value="Eukaryota"/>
</dbReference>
<dbReference type="EMBL" id="GL833123">
    <property type="protein sequence ID" value="EGB10886.1"/>
    <property type="molecule type" value="Genomic_DNA"/>
</dbReference>
<dbReference type="PANTHER" id="PTHR13370:SF3">
    <property type="entry name" value="TRNA (GUANINE(10)-N2)-METHYLTRANSFERASE HOMOLOG"/>
    <property type="match status" value="1"/>
</dbReference>
<keyword evidence="2" id="KW-0808">Transferase</keyword>
<protein>
    <submittedName>
        <fullName evidence="5">Uncharacterized protein</fullName>
    </submittedName>
</protein>
<gene>
    <name evidence="5" type="ORF">AURANDRAFT_2684</name>
</gene>
<dbReference type="RefSeq" id="XP_009034128.1">
    <property type="nucleotide sequence ID" value="XM_009035880.1"/>
</dbReference>
<dbReference type="GO" id="GO:0043527">
    <property type="term" value="C:tRNA methyltransferase complex"/>
    <property type="evidence" value="ECO:0007669"/>
    <property type="project" value="UniProtKB-ARBA"/>
</dbReference>
<dbReference type="GO" id="GO:0032259">
    <property type="term" value="P:methylation"/>
    <property type="evidence" value="ECO:0007669"/>
    <property type="project" value="UniProtKB-KW"/>
</dbReference>
<evidence type="ECO:0000256" key="1">
    <source>
        <dbReference type="ARBA" id="ARBA00022603"/>
    </source>
</evidence>
<dbReference type="Pfam" id="PF25904">
    <property type="entry name" value="Tmrp11_N"/>
    <property type="match status" value="1"/>
</dbReference>
<accession>F0Y1S1</accession>
<dbReference type="GO" id="GO:0003676">
    <property type="term" value="F:nucleic acid binding"/>
    <property type="evidence" value="ECO:0007669"/>
    <property type="project" value="InterPro"/>
</dbReference>
<dbReference type="FunCoup" id="F0Y1S1">
    <property type="interactions" value="246"/>
</dbReference>
<dbReference type="GO" id="GO:0005737">
    <property type="term" value="C:cytoplasm"/>
    <property type="evidence" value="ECO:0007669"/>
    <property type="project" value="TreeGrafter"/>
</dbReference>
<dbReference type="PIRSF" id="PIRSF017259">
    <property type="entry name" value="tRNA_mtfrase_TRM11"/>
    <property type="match status" value="1"/>
</dbReference>
<dbReference type="GeneID" id="20220265"/>
<dbReference type="InterPro" id="IPR002052">
    <property type="entry name" value="DNA_methylase_N6_adenine_CS"/>
</dbReference>
<dbReference type="SUPFAM" id="SSF53335">
    <property type="entry name" value="S-adenosyl-L-methionine-dependent methyltransferases"/>
    <property type="match status" value="1"/>
</dbReference>
<sequence>LRFICEKHTLSFRYAELDALLAAHGVDPRAAYAAPAGGAAGAGADPYVAVAFPSAACCAEVVSKAILVRDALEVWGEGDDHAACAAAVAAAPAEGAAPFFAADVSWCVHVEGFGYSFSGAEQEARRGFYKDALPFRGRVRLKGADEQFRILEVYGDVNRGGPRPAPSRCYFGRVVACSAARDLVHKCDLKRRIYLGPTALDNELALVMANCARCDVGSLVLDPFAGTGSILVACALFGGFCYGSDIDWKVLRGKGEHENDGATRRRGMRPRNRLFDSFREPALAGTFDCVVSDPPYGIRAGARCSGAARDDVKAVPDHLRAGHVPATRPYPVADVLADLLEIAARCLKVGGRLAYLLPATADFDAANDCPAHPALAFVAACAQPVSAKYARHLVVMAKARP</sequence>
<dbReference type="PRINTS" id="PR00507">
    <property type="entry name" value="N12N6MTFRASE"/>
</dbReference>
<dbReference type="PROSITE" id="PS00092">
    <property type="entry name" value="N6_MTASE"/>
    <property type="match status" value="1"/>
</dbReference>
<evidence type="ECO:0000313" key="6">
    <source>
        <dbReference type="Proteomes" id="UP000002729"/>
    </source>
</evidence>
<evidence type="ECO:0000256" key="2">
    <source>
        <dbReference type="ARBA" id="ARBA00022679"/>
    </source>
</evidence>
<dbReference type="InParanoid" id="F0Y1S1"/>
<dbReference type="Gene3D" id="3.40.50.150">
    <property type="entry name" value="Vaccinia Virus protein VP39"/>
    <property type="match status" value="1"/>
</dbReference>
<name>F0Y1S1_AURAN</name>
<dbReference type="KEGG" id="aaf:AURANDRAFT_2684"/>
<evidence type="ECO:0000313" key="5">
    <source>
        <dbReference type="EMBL" id="EGB10886.1"/>
    </source>
</evidence>
<dbReference type="InterPro" id="IPR059073">
    <property type="entry name" value="TRMT11_N"/>
</dbReference>
<feature type="domain" description="Ribosomal RNA large subunit methyltransferase K/L-like methyltransferase" evidence="3">
    <location>
        <begin position="191"/>
        <end position="302"/>
    </location>
</feature>
<dbReference type="InterPro" id="IPR000241">
    <property type="entry name" value="RlmKL-like_Mtase"/>
</dbReference>
<feature type="non-terminal residue" evidence="5">
    <location>
        <position position="1"/>
    </location>
</feature>
<feature type="domain" description="tRNA (guanine(10)-N(2))-methyltransferase TRMT11 N-terminal" evidence="4">
    <location>
        <begin position="11"/>
        <end position="179"/>
    </location>
</feature>
<dbReference type="Proteomes" id="UP000002729">
    <property type="component" value="Unassembled WGS sequence"/>
</dbReference>
<dbReference type="Pfam" id="PF01170">
    <property type="entry name" value="UPF0020"/>
    <property type="match status" value="1"/>
</dbReference>
<reference evidence="5 6" key="1">
    <citation type="journal article" date="2011" name="Proc. Natl. Acad. Sci. U.S.A.">
        <title>Niche of harmful alga Aureococcus anophagefferens revealed through ecogenomics.</title>
        <authorList>
            <person name="Gobler C.J."/>
            <person name="Berry D.L."/>
            <person name="Dyhrman S.T."/>
            <person name="Wilhelm S.W."/>
            <person name="Salamov A."/>
            <person name="Lobanov A.V."/>
            <person name="Zhang Y."/>
            <person name="Collier J.L."/>
            <person name="Wurch L.L."/>
            <person name="Kustka A.B."/>
            <person name="Dill B.D."/>
            <person name="Shah M."/>
            <person name="VerBerkmoes N.C."/>
            <person name="Kuo A."/>
            <person name="Terry A."/>
            <person name="Pangilinan J."/>
            <person name="Lindquist E.A."/>
            <person name="Lucas S."/>
            <person name="Paulsen I.T."/>
            <person name="Hattenrath-Lehmann T.K."/>
            <person name="Talmage S.C."/>
            <person name="Walker E.A."/>
            <person name="Koch F."/>
            <person name="Burson A.M."/>
            <person name="Marcoval M.A."/>
            <person name="Tang Y.Z."/>
            <person name="Lecleir G.R."/>
            <person name="Coyne K.J."/>
            <person name="Berg G.M."/>
            <person name="Bertrand E.M."/>
            <person name="Saito M.A."/>
            <person name="Gladyshev V.N."/>
            <person name="Grigoriev I.V."/>
        </authorList>
    </citation>
    <scope>NUCLEOTIDE SEQUENCE [LARGE SCALE GENOMIC DNA]</scope>
    <source>
        <strain evidence="6">CCMP 1984</strain>
    </source>
</reference>
<dbReference type="InterPro" id="IPR029063">
    <property type="entry name" value="SAM-dependent_MTases_sf"/>
</dbReference>
<dbReference type="PANTHER" id="PTHR13370">
    <property type="entry name" value="RNA METHYLASE-RELATED"/>
    <property type="match status" value="1"/>
</dbReference>
<keyword evidence="1" id="KW-0489">Methyltransferase</keyword>
<dbReference type="AlphaFoldDB" id="F0Y1S1"/>
<evidence type="ECO:0000259" key="4">
    <source>
        <dbReference type="Pfam" id="PF25904"/>
    </source>
</evidence>